<protein>
    <recommendedName>
        <fullName evidence="4">Lipoprotein</fullName>
    </recommendedName>
</protein>
<keyword evidence="1" id="KW-0732">Signal</keyword>
<dbReference type="OrthoDB" id="6119956at2"/>
<keyword evidence="3" id="KW-1185">Reference proteome</keyword>
<sequence>MINRLAVALTILATSLLSGCFSASALVPEEKDSSFYLLDTKSGSLCNGMTRMCISLSIIASQNGSLAPVETAYKQRITGPNYPLSLMLILMKPNDNSYRATKIGTTGNVYSLPKNDKTNLTWQTLNEIHNSTYN</sequence>
<reference evidence="3" key="1">
    <citation type="submission" date="2017-01" db="EMBL/GenBank/DDBJ databases">
        <authorList>
            <person name="Varghese N."/>
            <person name="Submissions S."/>
        </authorList>
    </citation>
    <scope>NUCLEOTIDE SEQUENCE [LARGE SCALE GENOMIC DNA]</scope>
    <source>
        <strain evidence="3">DSM 22306</strain>
    </source>
</reference>
<feature type="chain" id="PRO_5009942961" description="Lipoprotein" evidence="1">
    <location>
        <begin position="26"/>
        <end position="134"/>
    </location>
</feature>
<organism evidence="2 3">
    <name type="scientific">Neptunomonas antarctica</name>
    <dbReference type="NCBI Taxonomy" id="619304"/>
    <lineage>
        <taxon>Bacteria</taxon>
        <taxon>Pseudomonadati</taxon>
        <taxon>Pseudomonadota</taxon>
        <taxon>Gammaproteobacteria</taxon>
        <taxon>Oceanospirillales</taxon>
        <taxon>Oceanospirillaceae</taxon>
        <taxon>Neptunomonas</taxon>
    </lineage>
</organism>
<dbReference type="AlphaFoldDB" id="A0A1N7J942"/>
<feature type="signal peptide" evidence="1">
    <location>
        <begin position="1"/>
        <end position="25"/>
    </location>
</feature>
<dbReference type="EMBL" id="FTOE01000001">
    <property type="protein sequence ID" value="SIS45736.1"/>
    <property type="molecule type" value="Genomic_DNA"/>
</dbReference>
<evidence type="ECO:0000256" key="1">
    <source>
        <dbReference type="SAM" id="SignalP"/>
    </source>
</evidence>
<gene>
    <name evidence="2" type="ORF">SAMN05421760_101781</name>
</gene>
<name>A0A1N7J942_9GAMM</name>
<dbReference type="PROSITE" id="PS51257">
    <property type="entry name" value="PROKAR_LIPOPROTEIN"/>
    <property type="match status" value="1"/>
</dbReference>
<evidence type="ECO:0000313" key="2">
    <source>
        <dbReference type="EMBL" id="SIS45736.1"/>
    </source>
</evidence>
<proteinExistence type="predicted"/>
<evidence type="ECO:0000313" key="3">
    <source>
        <dbReference type="Proteomes" id="UP000185999"/>
    </source>
</evidence>
<accession>A0A1N7J942</accession>
<evidence type="ECO:0008006" key="4">
    <source>
        <dbReference type="Google" id="ProtNLM"/>
    </source>
</evidence>
<dbReference type="Proteomes" id="UP000185999">
    <property type="component" value="Unassembled WGS sequence"/>
</dbReference>
<dbReference type="RefSeq" id="WP_054342937.1">
    <property type="nucleotide sequence ID" value="NZ_FTOE01000001.1"/>
</dbReference>